<comment type="caution">
    <text evidence="4">The sequence shown here is derived from an EMBL/GenBank/DDBJ whole genome shotgun (WGS) entry which is preliminary data.</text>
</comment>
<dbReference type="RefSeq" id="WP_047886245.1">
    <property type="nucleotide sequence ID" value="NZ_LDOU01000015.1"/>
</dbReference>
<reference evidence="4 5" key="1">
    <citation type="submission" date="2015-05" db="EMBL/GenBank/DDBJ databases">
        <title>Photobacterium galathea sp. nov.</title>
        <authorList>
            <person name="Machado H."/>
            <person name="Gram L."/>
        </authorList>
    </citation>
    <scope>NUCLEOTIDE SEQUENCE [LARGE SCALE GENOMIC DNA]</scope>
    <source>
        <strain evidence="4 5">DSM 22954</strain>
    </source>
</reference>
<evidence type="ECO:0000313" key="4">
    <source>
        <dbReference type="EMBL" id="KLV08357.1"/>
    </source>
</evidence>
<sequence length="172" mass="19090">MFKRVCVAVLLSTTPLWSTVAWSSDYFTGAHGDIGVIAINGNGFKTHGMELNIGYDFNAFLCMNLSVAYAKDDLAVDYLGTGANLEVGLPYRLHDELTIKPYVMFGGVYSDTKLTEEVCTNDECSLIRENKTDTQGVFGLGGRFVFINHINVNFSYQFSQLDLISLRIGLKF</sequence>
<gene>
    <name evidence="4" type="ORF">ABT57_16400</name>
</gene>
<dbReference type="SUPFAM" id="SSF56925">
    <property type="entry name" value="OMPA-like"/>
    <property type="match status" value="1"/>
</dbReference>
<dbReference type="PATRIC" id="fig|320778.3.peg.3568"/>
<dbReference type="AlphaFoldDB" id="A0A0J1K1N7"/>
<protein>
    <recommendedName>
        <fullName evidence="3">Outer membrane protein beta-barrel domain-containing protein</fullName>
    </recommendedName>
</protein>
<dbReference type="EMBL" id="LDOU01000015">
    <property type="protein sequence ID" value="KLV08357.1"/>
    <property type="molecule type" value="Genomic_DNA"/>
</dbReference>
<feature type="domain" description="Outer membrane protein beta-barrel" evidence="3">
    <location>
        <begin position="25"/>
        <end position="161"/>
    </location>
</feature>
<evidence type="ECO:0000259" key="3">
    <source>
        <dbReference type="Pfam" id="PF13505"/>
    </source>
</evidence>
<dbReference type="InterPro" id="IPR011250">
    <property type="entry name" value="OMP/PagP_B-barrel"/>
</dbReference>
<dbReference type="InterPro" id="IPR027385">
    <property type="entry name" value="Beta-barrel_OMP"/>
</dbReference>
<feature type="signal peptide" evidence="2">
    <location>
        <begin position="1"/>
        <end position="23"/>
    </location>
</feature>
<proteinExistence type="predicted"/>
<dbReference type="Gene3D" id="2.40.160.20">
    <property type="match status" value="1"/>
</dbReference>
<accession>A0A0J1K1N7</accession>
<dbReference type="Proteomes" id="UP000035909">
    <property type="component" value="Unassembled WGS sequence"/>
</dbReference>
<evidence type="ECO:0000256" key="2">
    <source>
        <dbReference type="SAM" id="SignalP"/>
    </source>
</evidence>
<keyword evidence="1 2" id="KW-0732">Signal</keyword>
<feature type="chain" id="PRO_5005253897" description="Outer membrane protein beta-barrel domain-containing protein" evidence="2">
    <location>
        <begin position="24"/>
        <end position="172"/>
    </location>
</feature>
<dbReference type="Pfam" id="PF13505">
    <property type="entry name" value="OMP_b-brl"/>
    <property type="match status" value="1"/>
</dbReference>
<evidence type="ECO:0000256" key="1">
    <source>
        <dbReference type="ARBA" id="ARBA00022729"/>
    </source>
</evidence>
<organism evidence="4 5">
    <name type="scientific">Photobacterium ganghwense</name>
    <dbReference type="NCBI Taxonomy" id="320778"/>
    <lineage>
        <taxon>Bacteria</taxon>
        <taxon>Pseudomonadati</taxon>
        <taxon>Pseudomonadota</taxon>
        <taxon>Gammaproteobacteria</taxon>
        <taxon>Vibrionales</taxon>
        <taxon>Vibrionaceae</taxon>
        <taxon>Photobacterium</taxon>
    </lineage>
</organism>
<keyword evidence="5" id="KW-1185">Reference proteome</keyword>
<name>A0A0J1K1N7_9GAMM</name>
<evidence type="ECO:0000313" key="5">
    <source>
        <dbReference type="Proteomes" id="UP000035909"/>
    </source>
</evidence>